<dbReference type="AlphaFoldDB" id="A0A8T0R9G5"/>
<dbReference type="EMBL" id="CM029047">
    <property type="protein sequence ID" value="KAG2582124.1"/>
    <property type="molecule type" value="Genomic_DNA"/>
</dbReference>
<gene>
    <name evidence="2" type="ORF">PVAP13_6KG088235</name>
</gene>
<evidence type="ECO:0000313" key="2">
    <source>
        <dbReference type="EMBL" id="KAG2582124.1"/>
    </source>
</evidence>
<organism evidence="2 3">
    <name type="scientific">Panicum virgatum</name>
    <name type="common">Blackwell switchgrass</name>
    <dbReference type="NCBI Taxonomy" id="38727"/>
    <lineage>
        <taxon>Eukaryota</taxon>
        <taxon>Viridiplantae</taxon>
        <taxon>Streptophyta</taxon>
        <taxon>Embryophyta</taxon>
        <taxon>Tracheophyta</taxon>
        <taxon>Spermatophyta</taxon>
        <taxon>Magnoliopsida</taxon>
        <taxon>Liliopsida</taxon>
        <taxon>Poales</taxon>
        <taxon>Poaceae</taxon>
        <taxon>PACMAD clade</taxon>
        <taxon>Panicoideae</taxon>
        <taxon>Panicodae</taxon>
        <taxon>Paniceae</taxon>
        <taxon>Panicinae</taxon>
        <taxon>Panicum</taxon>
        <taxon>Panicum sect. Hiantes</taxon>
    </lineage>
</organism>
<name>A0A8T0R9G5_PANVG</name>
<feature type="region of interest" description="Disordered" evidence="1">
    <location>
        <begin position="159"/>
        <end position="186"/>
    </location>
</feature>
<reference evidence="2" key="1">
    <citation type="submission" date="2020-05" db="EMBL/GenBank/DDBJ databases">
        <title>WGS assembly of Panicum virgatum.</title>
        <authorList>
            <person name="Lovell J.T."/>
            <person name="Jenkins J."/>
            <person name="Shu S."/>
            <person name="Juenger T.E."/>
            <person name="Schmutz J."/>
        </authorList>
    </citation>
    <scope>NUCLEOTIDE SEQUENCE</scope>
    <source>
        <strain evidence="2">AP13</strain>
    </source>
</reference>
<dbReference type="Proteomes" id="UP000823388">
    <property type="component" value="Chromosome 6K"/>
</dbReference>
<evidence type="ECO:0000256" key="1">
    <source>
        <dbReference type="SAM" id="MobiDB-lite"/>
    </source>
</evidence>
<feature type="region of interest" description="Disordered" evidence="1">
    <location>
        <begin position="103"/>
        <end position="138"/>
    </location>
</feature>
<sequence length="238" mass="27799">MDEPIPSAPHPTSFSPYSSWGLDDPWAYTPSYFRPHHVEYAAPREPVHAGQPHVMNDRFMSKNRSRVYEKKNIAKQVYVVKRDGRKNISSDLNSIDEKPIDMEESSVDIPSVKSEQKELKKPKIKRKSLLSRTEAKRSHPLELKKKNLAWVRKGSAKSQDKVDVQAKGTTQLKEKRRSERRSSNMRFAPNHQNYLSLHYPHALQMPHMPISWSTSYNMFGYSSYFNFDSWFHMGLYIN</sequence>
<evidence type="ECO:0000313" key="3">
    <source>
        <dbReference type="Proteomes" id="UP000823388"/>
    </source>
</evidence>
<proteinExistence type="predicted"/>
<feature type="compositionally biased region" description="Basic and acidic residues" evidence="1">
    <location>
        <begin position="172"/>
        <end position="182"/>
    </location>
</feature>
<comment type="caution">
    <text evidence="2">The sequence shown here is derived from an EMBL/GenBank/DDBJ whole genome shotgun (WGS) entry which is preliminary data.</text>
</comment>
<accession>A0A8T0R9G5</accession>
<keyword evidence="3" id="KW-1185">Reference proteome</keyword>
<protein>
    <submittedName>
        <fullName evidence="2">Uncharacterized protein</fullName>
    </submittedName>
</protein>